<keyword evidence="2" id="KW-0540">Nuclease</keyword>
<keyword evidence="2" id="KW-0378">Hydrolase</keyword>
<accession>A0A6H1ZZP3</accession>
<dbReference type="EMBL" id="MT141180">
    <property type="protein sequence ID" value="QJA55783.1"/>
    <property type="molecule type" value="Genomic_DNA"/>
</dbReference>
<dbReference type="Pfam" id="PF03161">
    <property type="entry name" value="LAGLIDADG_2"/>
    <property type="match status" value="1"/>
</dbReference>
<name>A0A6H1ZZP3_9ZZZZ</name>
<dbReference type="InterPro" id="IPR027434">
    <property type="entry name" value="Homing_endonucl"/>
</dbReference>
<dbReference type="SUPFAM" id="SSF55608">
    <property type="entry name" value="Homing endonucleases"/>
    <property type="match status" value="1"/>
</dbReference>
<evidence type="ECO:0000313" key="3">
    <source>
        <dbReference type="EMBL" id="QJA55783.1"/>
    </source>
</evidence>
<sequence length="214" mass="24557">MTIEDIRESLRMDNPVSIATWMTLGDGNIALNGRQVNAFFQLTHRYESGDYILMKKGLLEQITGVSVALRDRSYGQEWQLWTRCHPMFNKIRLNTYLNGHKVIYTHSIKIMTPLCLALLYQDDGRYSPEKSTISINKPTFSKTELEMLAKGIVDRFGIIFRVRRSCTLKDGSIGHELGLRYSDRDKFFSMIDPFVVPSMFYKVGKGSTSPEVVI</sequence>
<dbReference type="InterPro" id="IPR004860">
    <property type="entry name" value="LAGLIDADG_dom"/>
</dbReference>
<proteinExistence type="predicted"/>
<organism evidence="2">
    <name type="scientific">viral metagenome</name>
    <dbReference type="NCBI Taxonomy" id="1070528"/>
    <lineage>
        <taxon>unclassified sequences</taxon>
        <taxon>metagenomes</taxon>
        <taxon>organismal metagenomes</taxon>
    </lineage>
</organism>
<feature type="domain" description="Homing endonuclease LAGLIDADG" evidence="1">
    <location>
        <begin position="22"/>
        <end position="165"/>
    </location>
</feature>
<protein>
    <submittedName>
        <fullName evidence="2">Putative homing endonuclease</fullName>
    </submittedName>
</protein>
<dbReference type="Gene3D" id="3.10.28.10">
    <property type="entry name" value="Homing endonucleases"/>
    <property type="match status" value="1"/>
</dbReference>
<keyword evidence="2" id="KW-0255">Endonuclease</keyword>
<dbReference type="EMBL" id="MT144359">
    <property type="protein sequence ID" value="QJA52680.1"/>
    <property type="molecule type" value="Genomic_DNA"/>
</dbReference>
<dbReference type="AlphaFoldDB" id="A0A6H1ZZP3"/>
<evidence type="ECO:0000313" key="2">
    <source>
        <dbReference type="EMBL" id="QJA52680.1"/>
    </source>
</evidence>
<evidence type="ECO:0000259" key="1">
    <source>
        <dbReference type="Pfam" id="PF03161"/>
    </source>
</evidence>
<reference evidence="2" key="1">
    <citation type="submission" date="2020-03" db="EMBL/GenBank/DDBJ databases">
        <title>The deep terrestrial virosphere.</title>
        <authorList>
            <person name="Holmfeldt K."/>
            <person name="Nilsson E."/>
            <person name="Simone D."/>
            <person name="Lopez-Fernandez M."/>
            <person name="Wu X."/>
            <person name="de Brujin I."/>
            <person name="Lundin D."/>
            <person name="Andersson A."/>
            <person name="Bertilsson S."/>
            <person name="Dopson M."/>
        </authorList>
    </citation>
    <scope>NUCLEOTIDE SEQUENCE</scope>
    <source>
        <strain evidence="3">MM415B01991</strain>
        <strain evidence="2">TM448A02902</strain>
    </source>
</reference>
<gene>
    <name evidence="3" type="ORF">MM415B01991_0002</name>
    <name evidence="2" type="ORF">TM448A02902_0007</name>
</gene>
<dbReference type="GO" id="GO:0004519">
    <property type="term" value="F:endonuclease activity"/>
    <property type="evidence" value="ECO:0007669"/>
    <property type="project" value="UniProtKB-KW"/>
</dbReference>